<dbReference type="SUPFAM" id="SSF53850">
    <property type="entry name" value="Periplasmic binding protein-like II"/>
    <property type="match status" value="1"/>
</dbReference>
<comment type="caution">
    <text evidence="14">The sequence shown here is derived from an EMBL/GenBank/DDBJ whole genome shotgun (WGS) entry which is preliminary data.</text>
</comment>
<evidence type="ECO:0000313" key="15">
    <source>
        <dbReference type="Proteomes" id="UP000827092"/>
    </source>
</evidence>
<evidence type="ECO:0000256" key="11">
    <source>
        <dbReference type="ARBA" id="ARBA00023303"/>
    </source>
</evidence>
<keyword evidence="3" id="KW-1003">Cell membrane</keyword>
<dbReference type="PANTHER" id="PTHR42643">
    <property type="entry name" value="IONOTROPIC RECEPTOR 20A-RELATED"/>
    <property type="match status" value="1"/>
</dbReference>
<evidence type="ECO:0000256" key="6">
    <source>
        <dbReference type="ARBA" id="ARBA00023065"/>
    </source>
</evidence>
<feature type="transmembrane region" description="Helical" evidence="12">
    <location>
        <begin position="179"/>
        <end position="201"/>
    </location>
</feature>
<comment type="subcellular location">
    <subcellularLocation>
        <location evidence="1">Cell membrane</location>
        <topology evidence="1">Multi-pass membrane protein</topology>
    </subcellularLocation>
</comment>
<name>A0AAV6U302_9ARAC</name>
<keyword evidence="4 12" id="KW-0812">Transmembrane</keyword>
<evidence type="ECO:0000259" key="13">
    <source>
        <dbReference type="SMART" id="SM00918"/>
    </source>
</evidence>
<dbReference type="GO" id="GO:0005886">
    <property type="term" value="C:plasma membrane"/>
    <property type="evidence" value="ECO:0007669"/>
    <property type="project" value="UniProtKB-SubCell"/>
</dbReference>
<keyword evidence="10" id="KW-1071">Ligand-gated ion channel</keyword>
<evidence type="ECO:0000256" key="4">
    <source>
        <dbReference type="ARBA" id="ARBA00022692"/>
    </source>
</evidence>
<feature type="transmembrane region" description="Helical" evidence="12">
    <location>
        <begin position="366"/>
        <end position="394"/>
    </location>
</feature>
<dbReference type="SMART" id="SM00918">
    <property type="entry name" value="Lig_chan-Glu_bd"/>
    <property type="match status" value="1"/>
</dbReference>
<dbReference type="PANTHER" id="PTHR42643:SF24">
    <property type="entry name" value="IONOTROPIC RECEPTOR 60A"/>
    <property type="match status" value="1"/>
</dbReference>
<gene>
    <name evidence="14" type="ORF">JTE90_025968</name>
</gene>
<keyword evidence="5 12" id="KW-1133">Transmembrane helix</keyword>
<sequence length="402" mass="45552">MKLRVASALLKDMNKYKLARTGIASLQVIEIRFLELIAQHMGFSYELVFPVDERFGFRLPDGNWTGIIGMIKRDEADLSVAPLSLSMQRMQAIDFSDSYWMQDTTFMTELPPLLPKTYFYTYPFTLGVWLAFLSVMIITAFFLVPGEGFGAVLMTFMRGLCRQSVNVRYFKTVARKLLLIHWLYFANFVTLSYCAVVLSFLSVPLRNKGVETIDDLCRAVKGGSYKALVSKGSSILQHIVNSSNENVKDLGSAILNNHWDYDTREGIDNYFEYGTAFIGSKMKFRGATFPRKFISKDSFGVFNVAVALNRRFCCKKRLNVLLRRIVGAGLFQKIIEEEWFKAGLGQQNFQSVSIDHRSASLSIGDLYGVFAVLVAGYIVSGVVFLLELVANYVYNVKKTHYV</sequence>
<dbReference type="Proteomes" id="UP000827092">
    <property type="component" value="Unassembled WGS sequence"/>
</dbReference>
<reference evidence="14 15" key="1">
    <citation type="journal article" date="2022" name="Nat. Ecol. Evol.">
        <title>A masculinizing supergene underlies an exaggerated male reproductive morph in a spider.</title>
        <authorList>
            <person name="Hendrickx F."/>
            <person name="De Corte Z."/>
            <person name="Sonet G."/>
            <person name="Van Belleghem S.M."/>
            <person name="Kostlbacher S."/>
            <person name="Vangestel C."/>
        </authorList>
    </citation>
    <scope>NUCLEOTIDE SEQUENCE [LARGE SCALE GENOMIC DNA]</scope>
    <source>
        <strain evidence="14">W744_W776</strain>
    </source>
</reference>
<evidence type="ECO:0000256" key="9">
    <source>
        <dbReference type="ARBA" id="ARBA00023180"/>
    </source>
</evidence>
<evidence type="ECO:0000256" key="8">
    <source>
        <dbReference type="ARBA" id="ARBA00023170"/>
    </source>
</evidence>
<evidence type="ECO:0000313" key="14">
    <source>
        <dbReference type="EMBL" id="KAG8178203.1"/>
    </source>
</evidence>
<evidence type="ECO:0000256" key="2">
    <source>
        <dbReference type="ARBA" id="ARBA00022448"/>
    </source>
</evidence>
<keyword evidence="6" id="KW-0406">Ion transport</keyword>
<evidence type="ECO:0000256" key="5">
    <source>
        <dbReference type="ARBA" id="ARBA00022989"/>
    </source>
</evidence>
<dbReference type="InterPro" id="IPR052192">
    <property type="entry name" value="Insect_Ionotropic_Sensory_Rcpt"/>
</dbReference>
<proteinExistence type="predicted"/>
<keyword evidence="9" id="KW-0325">Glycoprotein</keyword>
<feature type="domain" description="Ionotropic glutamate receptor L-glutamate and glycine-binding" evidence="13">
    <location>
        <begin position="10"/>
        <end position="73"/>
    </location>
</feature>
<evidence type="ECO:0000256" key="7">
    <source>
        <dbReference type="ARBA" id="ARBA00023136"/>
    </source>
</evidence>
<organism evidence="14 15">
    <name type="scientific">Oedothorax gibbosus</name>
    <dbReference type="NCBI Taxonomy" id="931172"/>
    <lineage>
        <taxon>Eukaryota</taxon>
        <taxon>Metazoa</taxon>
        <taxon>Ecdysozoa</taxon>
        <taxon>Arthropoda</taxon>
        <taxon>Chelicerata</taxon>
        <taxon>Arachnida</taxon>
        <taxon>Araneae</taxon>
        <taxon>Araneomorphae</taxon>
        <taxon>Entelegynae</taxon>
        <taxon>Araneoidea</taxon>
        <taxon>Linyphiidae</taxon>
        <taxon>Erigoninae</taxon>
        <taxon>Oedothorax</taxon>
    </lineage>
</organism>
<keyword evidence="11" id="KW-0407">Ion channel</keyword>
<evidence type="ECO:0000256" key="10">
    <source>
        <dbReference type="ARBA" id="ARBA00023286"/>
    </source>
</evidence>
<evidence type="ECO:0000256" key="3">
    <source>
        <dbReference type="ARBA" id="ARBA00022475"/>
    </source>
</evidence>
<evidence type="ECO:0000256" key="1">
    <source>
        <dbReference type="ARBA" id="ARBA00004651"/>
    </source>
</evidence>
<dbReference type="InterPro" id="IPR019594">
    <property type="entry name" value="Glu/Gly-bd"/>
</dbReference>
<keyword evidence="7 12" id="KW-0472">Membrane</keyword>
<dbReference type="EMBL" id="JAFNEN010000712">
    <property type="protein sequence ID" value="KAG8178203.1"/>
    <property type="molecule type" value="Genomic_DNA"/>
</dbReference>
<keyword evidence="8" id="KW-0675">Receptor</keyword>
<keyword evidence="2" id="KW-0813">Transport</keyword>
<evidence type="ECO:0000256" key="12">
    <source>
        <dbReference type="SAM" id="Phobius"/>
    </source>
</evidence>
<keyword evidence="15" id="KW-1185">Reference proteome</keyword>
<dbReference type="Gene3D" id="3.40.190.10">
    <property type="entry name" value="Periplasmic binding protein-like II"/>
    <property type="match status" value="1"/>
</dbReference>
<dbReference type="GO" id="GO:0015276">
    <property type="term" value="F:ligand-gated monoatomic ion channel activity"/>
    <property type="evidence" value="ECO:0007669"/>
    <property type="project" value="InterPro"/>
</dbReference>
<protein>
    <recommendedName>
        <fullName evidence="13">Ionotropic glutamate receptor L-glutamate and glycine-binding domain-containing protein</fullName>
    </recommendedName>
</protein>
<accession>A0AAV6U302</accession>
<dbReference type="Pfam" id="PF10613">
    <property type="entry name" value="Lig_chan-Glu_bd"/>
    <property type="match status" value="1"/>
</dbReference>
<dbReference type="AlphaFoldDB" id="A0AAV6U302"/>
<feature type="transmembrane region" description="Helical" evidence="12">
    <location>
        <begin position="119"/>
        <end position="144"/>
    </location>
</feature>